<feature type="transmembrane region" description="Helical" evidence="1">
    <location>
        <begin position="282"/>
        <end position="304"/>
    </location>
</feature>
<evidence type="ECO:0000313" key="2">
    <source>
        <dbReference type="EMBL" id="CAH2030953.1"/>
    </source>
</evidence>
<dbReference type="Proteomes" id="UP001295463">
    <property type="component" value="Chromosome"/>
</dbReference>
<accession>A0ABM9D6X8</accession>
<feature type="transmembrane region" description="Helical" evidence="1">
    <location>
        <begin position="181"/>
        <end position="204"/>
    </location>
</feature>
<evidence type="ECO:0000313" key="3">
    <source>
        <dbReference type="Proteomes" id="UP001295463"/>
    </source>
</evidence>
<feature type="transmembrane region" description="Helical" evidence="1">
    <location>
        <begin position="59"/>
        <end position="76"/>
    </location>
</feature>
<name>A0ABM9D6X8_9BACT</name>
<feature type="transmembrane region" description="Helical" evidence="1">
    <location>
        <begin position="14"/>
        <end position="47"/>
    </location>
</feature>
<dbReference type="Pfam" id="PF09991">
    <property type="entry name" value="DUF2232"/>
    <property type="match status" value="1"/>
</dbReference>
<feature type="transmembrane region" description="Helical" evidence="1">
    <location>
        <begin position="82"/>
        <end position="100"/>
    </location>
</feature>
<feature type="transmembrane region" description="Helical" evidence="1">
    <location>
        <begin position="109"/>
        <end position="129"/>
    </location>
</feature>
<evidence type="ECO:0008006" key="4">
    <source>
        <dbReference type="Google" id="ProtNLM"/>
    </source>
</evidence>
<keyword evidence="3" id="KW-1185">Reference proteome</keyword>
<gene>
    <name evidence="2" type="ORF">GEAMG1_1139</name>
</gene>
<feature type="transmembrane region" description="Helical" evidence="1">
    <location>
        <begin position="225"/>
        <end position="243"/>
    </location>
</feature>
<dbReference type="InterPro" id="IPR018710">
    <property type="entry name" value="DUF2232"/>
</dbReference>
<sequence>MSESTPAPGGGRQLVAALLGAALSALLFATGLVVPFIGFLTAFLAAVPLTLVRLQGSRAAALAATIIGGALIALAFSPLVAAWYFAQCGLAGFLVADLSLRGFTPARTVLWSTLAAMVLMALLVTVISVTTGFNPQQFIEKEIQQGLQQAMKLYEAPGLAEQDRETLKSGMESIGQVMLRIYPALATLNLLAVCIITTGLFHRAAARRSLALVSVPFKEFRAPELLVWPAIVAGFAMLAPSPLVTTPALNLLVVLGVVYFIQGLAVLLSLMDRSDYRGLLKAFLAILLLTQPYLAMIVAIIGIFDLWGDFRTPRKSPEENL</sequence>
<keyword evidence="1" id="KW-0812">Transmembrane</keyword>
<feature type="transmembrane region" description="Helical" evidence="1">
    <location>
        <begin position="249"/>
        <end position="270"/>
    </location>
</feature>
<reference evidence="2 3" key="1">
    <citation type="submission" date="2022-03" db="EMBL/GenBank/DDBJ databases">
        <authorList>
            <person name="Koch H."/>
        </authorList>
    </citation>
    <scope>NUCLEOTIDE SEQUENCE [LARGE SCALE GENOMIC DNA]</scope>
    <source>
        <strain evidence="2 3">G1</strain>
    </source>
</reference>
<organism evidence="2 3">
    <name type="scientific">Trichlorobacter ammonificans</name>
    <dbReference type="NCBI Taxonomy" id="2916410"/>
    <lineage>
        <taxon>Bacteria</taxon>
        <taxon>Pseudomonadati</taxon>
        <taxon>Thermodesulfobacteriota</taxon>
        <taxon>Desulfuromonadia</taxon>
        <taxon>Geobacterales</taxon>
        <taxon>Geobacteraceae</taxon>
        <taxon>Trichlorobacter</taxon>
    </lineage>
</organism>
<dbReference type="PANTHER" id="PTHR41324">
    <property type="entry name" value="MEMBRANE PROTEIN-RELATED"/>
    <property type="match status" value="1"/>
</dbReference>
<keyword evidence="1" id="KW-1133">Transmembrane helix</keyword>
<proteinExistence type="predicted"/>
<dbReference type="EMBL" id="OW150024">
    <property type="protein sequence ID" value="CAH2030953.1"/>
    <property type="molecule type" value="Genomic_DNA"/>
</dbReference>
<dbReference type="PANTHER" id="PTHR41324:SF1">
    <property type="entry name" value="DUF2232 DOMAIN-CONTAINING PROTEIN"/>
    <property type="match status" value="1"/>
</dbReference>
<evidence type="ECO:0000256" key="1">
    <source>
        <dbReference type="SAM" id="Phobius"/>
    </source>
</evidence>
<protein>
    <recommendedName>
        <fullName evidence="4">DUF2232 domain-containing protein</fullName>
    </recommendedName>
</protein>
<dbReference type="RefSeq" id="WP_305731820.1">
    <property type="nucleotide sequence ID" value="NZ_OW150024.1"/>
</dbReference>
<keyword evidence="1" id="KW-0472">Membrane</keyword>